<dbReference type="EMBL" id="JARQWQ010000036">
    <property type="protein sequence ID" value="KAK2560430.1"/>
    <property type="molecule type" value="Genomic_DNA"/>
</dbReference>
<evidence type="ECO:0000313" key="1">
    <source>
        <dbReference type="EMBL" id="KAK2560430.1"/>
    </source>
</evidence>
<reference evidence="1" key="1">
    <citation type="journal article" date="2023" name="G3 (Bethesda)">
        <title>Whole genome assembly and annotation of the endangered Caribbean coral Acropora cervicornis.</title>
        <authorList>
            <person name="Selwyn J.D."/>
            <person name="Vollmer S.V."/>
        </authorList>
    </citation>
    <scope>NUCLEOTIDE SEQUENCE</scope>
    <source>
        <strain evidence="1">K2</strain>
    </source>
</reference>
<evidence type="ECO:0000313" key="2">
    <source>
        <dbReference type="Proteomes" id="UP001249851"/>
    </source>
</evidence>
<sequence length="110" mass="12873">MSSPQSDNFMRINFEASSPYKQRTDNSVLKIKLDLLLLSLRNDSDSRTILLRINSLVSDISSIDRFETKFNTVEEFCDLKESLKLCEIFLRSFLIFESEADLFIPDQRRI</sequence>
<proteinExistence type="predicted"/>
<accession>A0AAD9QFP7</accession>
<dbReference type="AlphaFoldDB" id="A0AAD9QFP7"/>
<organism evidence="1 2">
    <name type="scientific">Acropora cervicornis</name>
    <name type="common">Staghorn coral</name>
    <dbReference type="NCBI Taxonomy" id="6130"/>
    <lineage>
        <taxon>Eukaryota</taxon>
        <taxon>Metazoa</taxon>
        <taxon>Cnidaria</taxon>
        <taxon>Anthozoa</taxon>
        <taxon>Hexacorallia</taxon>
        <taxon>Scleractinia</taxon>
        <taxon>Astrocoeniina</taxon>
        <taxon>Acroporidae</taxon>
        <taxon>Acropora</taxon>
    </lineage>
</organism>
<keyword evidence="2" id="KW-1185">Reference proteome</keyword>
<name>A0AAD9QFP7_ACRCE</name>
<gene>
    <name evidence="1" type="ORF">P5673_016774</name>
</gene>
<reference evidence="1" key="2">
    <citation type="journal article" date="2023" name="Science">
        <title>Genomic signatures of disease resistance in endangered staghorn corals.</title>
        <authorList>
            <person name="Vollmer S.V."/>
            <person name="Selwyn J.D."/>
            <person name="Despard B.A."/>
            <person name="Roesel C.L."/>
        </authorList>
    </citation>
    <scope>NUCLEOTIDE SEQUENCE</scope>
    <source>
        <strain evidence="1">K2</strain>
    </source>
</reference>
<protein>
    <submittedName>
        <fullName evidence="1">Uncharacterized protein</fullName>
    </submittedName>
</protein>
<comment type="caution">
    <text evidence="1">The sequence shown here is derived from an EMBL/GenBank/DDBJ whole genome shotgun (WGS) entry which is preliminary data.</text>
</comment>
<dbReference type="Proteomes" id="UP001249851">
    <property type="component" value="Unassembled WGS sequence"/>
</dbReference>